<comment type="caution">
    <text evidence="1">The sequence shown here is derived from an EMBL/GenBank/DDBJ whole genome shotgun (WGS) entry which is preliminary data.</text>
</comment>
<dbReference type="Proteomes" id="UP000030185">
    <property type="component" value="Unassembled WGS sequence"/>
</dbReference>
<evidence type="ECO:0000313" key="1">
    <source>
        <dbReference type="EMBL" id="GAL85609.1"/>
    </source>
</evidence>
<dbReference type="AlphaFoldDB" id="A0A098LGM1"/>
<keyword evidence="2" id="KW-1185">Reference proteome</keyword>
<dbReference type="OrthoDB" id="982075at2"/>
<gene>
    <name evidence="1" type="ORF">MYP_2838</name>
</gene>
<dbReference type="eggNOG" id="ENOG5032YJY">
    <property type="taxonomic scope" value="Bacteria"/>
</dbReference>
<reference evidence="1 2" key="1">
    <citation type="submission" date="2014-09" db="EMBL/GenBank/DDBJ databases">
        <title>Sporocytophaga myxococcoides PG-01 genome sequencing.</title>
        <authorList>
            <person name="Liu L."/>
            <person name="Gao P.J."/>
            <person name="Chen G.J."/>
            <person name="Wang L.S."/>
        </authorList>
    </citation>
    <scope>NUCLEOTIDE SEQUENCE [LARGE SCALE GENOMIC DNA]</scope>
    <source>
        <strain evidence="1 2">PG-01</strain>
    </source>
</reference>
<sequence length="94" mass="10691">MSSALEIAKEKLGEIHFTKDDVLSDPAKRRLRNIYLKKAELLGNGYKGKVKMFFKTLEGNVLCVETTIWEANEEYITLKGGINIPTKSILEIEF</sequence>
<evidence type="ECO:0000313" key="2">
    <source>
        <dbReference type="Proteomes" id="UP000030185"/>
    </source>
</evidence>
<protein>
    <submittedName>
        <fullName evidence="1">Uncharacterized protein</fullName>
    </submittedName>
</protein>
<dbReference type="EMBL" id="BBLT01000005">
    <property type="protein sequence ID" value="GAL85609.1"/>
    <property type="molecule type" value="Genomic_DNA"/>
</dbReference>
<accession>A0A098LGM1</accession>
<proteinExistence type="predicted"/>
<organism evidence="1 2">
    <name type="scientific">Sporocytophaga myxococcoides</name>
    <dbReference type="NCBI Taxonomy" id="153721"/>
    <lineage>
        <taxon>Bacteria</taxon>
        <taxon>Pseudomonadati</taxon>
        <taxon>Bacteroidota</taxon>
        <taxon>Cytophagia</taxon>
        <taxon>Cytophagales</taxon>
        <taxon>Cytophagaceae</taxon>
        <taxon>Sporocytophaga</taxon>
    </lineage>
</organism>
<dbReference type="RefSeq" id="WP_045464381.1">
    <property type="nucleotide sequence ID" value="NZ_BBLT01000005.1"/>
</dbReference>
<name>A0A098LGM1_9BACT</name>